<dbReference type="GO" id="GO:0019509">
    <property type="term" value="P:L-methionine salvage from methylthioadenosine"/>
    <property type="evidence" value="ECO:0007669"/>
    <property type="project" value="TreeGrafter"/>
</dbReference>
<feature type="binding site" evidence="3">
    <location>
        <position position="186"/>
    </location>
    <ligand>
        <name>phosphate</name>
        <dbReference type="ChEBI" id="CHEBI:43474"/>
    </ligand>
</feature>
<sequence>MGLLAIIGGSGFTSLPALTQIESKPIDTPYGATSASVTRGRLADREVLFLPRHGPSHHLPPHRVNYRANLWALRAAGADRVIGLAAVGGITSEFGPCVLAVPDQVIDYTHGREHTIHDGITGGVDHIDFTEPYCAALRQALLAACAQVGETVVPRGTYAATQGPRLESAAEIQRHERDGCDIVGMTGMPEASLARELDLCYASFAFVVNWAAGKSGSVITMKEIEENLARCVTRVLAVLEAVAVAD</sequence>
<comment type="catalytic activity">
    <reaction evidence="3">
        <text>S-methyl-5'-thioinosine + phosphate = 5-(methylsulfanyl)-alpha-D-ribose 1-phosphate + hypoxanthine</text>
        <dbReference type="Rhea" id="RHEA:30643"/>
        <dbReference type="ChEBI" id="CHEBI:17368"/>
        <dbReference type="ChEBI" id="CHEBI:43474"/>
        <dbReference type="ChEBI" id="CHEBI:48595"/>
        <dbReference type="ChEBI" id="CHEBI:58533"/>
        <dbReference type="EC" id="2.4.2.44"/>
    </reaction>
</comment>
<dbReference type="GO" id="GO:0005829">
    <property type="term" value="C:cytosol"/>
    <property type="evidence" value="ECO:0007669"/>
    <property type="project" value="TreeGrafter"/>
</dbReference>
<accession>A0A1H3H795</accession>
<dbReference type="AlphaFoldDB" id="A0A1H3H795"/>
<organism evidence="5 6">
    <name type="scientific">Allochromatium warmingii</name>
    <name type="common">Chromatium warmingii</name>
    <dbReference type="NCBI Taxonomy" id="61595"/>
    <lineage>
        <taxon>Bacteria</taxon>
        <taxon>Pseudomonadati</taxon>
        <taxon>Pseudomonadota</taxon>
        <taxon>Gammaproteobacteria</taxon>
        <taxon>Chromatiales</taxon>
        <taxon>Chromatiaceae</taxon>
        <taxon>Allochromatium</taxon>
    </lineage>
</organism>
<dbReference type="PANTHER" id="PTHR42679:SF2">
    <property type="entry name" value="S-METHYL-5'-THIOADENOSINE PHOSPHORYLASE"/>
    <property type="match status" value="1"/>
</dbReference>
<keyword evidence="6" id="KW-1185">Reference proteome</keyword>
<feature type="binding site" evidence="3">
    <location>
        <position position="10"/>
    </location>
    <ligand>
        <name>phosphate</name>
        <dbReference type="ChEBI" id="CHEBI:43474"/>
    </ligand>
</feature>
<feature type="site" description="Important for substrate specificity" evidence="3">
    <location>
        <position position="221"/>
    </location>
</feature>
<keyword evidence="2 3" id="KW-0808">Transferase</keyword>
<dbReference type="GO" id="GO:0017061">
    <property type="term" value="F:S-methyl-5-thioadenosine phosphorylase activity"/>
    <property type="evidence" value="ECO:0007669"/>
    <property type="project" value="InterPro"/>
</dbReference>
<feature type="binding site" evidence="3">
    <location>
        <position position="185"/>
    </location>
    <ligand>
        <name>substrate</name>
    </ligand>
</feature>
<dbReference type="CDD" id="cd09010">
    <property type="entry name" value="MTAP_SsMTAPII_like_MTIP"/>
    <property type="match status" value="1"/>
</dbReference>
<dbReference type="NCBIfam" id="TIGR01694">
    <property type="entry name" value="MTAP"/>
    <property type="match status" value="1"/>
</dbReference>
<dbReference type="SUPFAM" id="SSF53167">
    <property type="entry name" value="Purine and uridine phosphorylases"/>
    <property type="match status" value="1"/>
</dbReference>
<evidence type="ECO:0000259" key="4">
    <source>
        <dbReference type="Pfam" id="PF01048"/>
    </source>
</evidence>
<dbReference type="EC" id="2.4.2.44" evidence="3"/>
<dbReference type="RefSeq" id="WP_091334268.1">
    <property type="nucleotide sequence ID" value="NZ_FNOW01000030.1"/>
</dbReference>
<keyword evidence="1 3" id="KW-0328">Glycosyltransferase</keyword>
<feature type="binding site" evidence="3">
    <location>
        <begin position="209"/>
        <end position="211"/>
    </location>
    <ligand>
        <name>substrate</name>
    </ligand>
</feature>
<dbReference type="InterPro" id="IPR000845">
    <property type="entry name" value="Nucleoside_phosphorylase_d"/>
</dbReference>
<dbReference type="InterPro" id="IPR035994">
    <property type="entry name" value="Nucleoside_phosphorylase_sf"/>
</dbReference>
<feature type="site" description="Important for substrate specificity" evidence="3">
    <location>
        <position position="167"/>
    </location>
</feature>
<dbReference type="HAMAP" id="MF_01963">
    <property type="entry name" value="MTAP"/>
    <property type="match status" value="1"/>
</dbReference>
<keyword evidence="3" id="KW-0660">Purine salvage</keyword>
<comment type="miscellaneous">
    <text evidence="3">Although this enzyme belongs to the family of MTA phosphorylases based on sequence homology, it has been shown that conserved amino acid substitutions in the substrate binding pocket convert the substrate specificity of this enzyme from 6-aminopurines to 6-oxopurines.</text>
</comment>
<comment type="subunit">
    <text evidence="3">Homotrimer.</text>
</comment>
<dbReference type="EMBL" id="FNOW01000030">
    <property type="protein sequence ID" value="SDY10644.1"/>
    <property type="molecule type" value="Genomic_DNA"/>
</dbReference>
<feature type="domain" description="Nucleoside phosphorylase" evidence="4">
    <location>
        <begin position="4"/>
        <end position="242"/>
    </location>
</feature>
<dbReference type="Pfam" id="PF01048">
    <property type="entry name" value="PNP_UDP_1"/>
    <property type="match status" value="1"/>
</dbReference>
<reference evidence="6" key="1">
    <citation type="submission" date="2016-10" db="EMBL/GenBank/DDBJ databases">
        <authorList>
            <person name="Varghese N."/>
            <person name="Submissions S."/>
        </authorList>
    </citation>
    <scope>NUCLEOTIDE SEQUENCE [LARGE SCALE GENOMIC DNA]</scope>
    <source>
        <strain evidence="6">DSM 173</strain>
    </source>
</reference>
<comment type="function">
    <text evidence="3">Catalyzes the reversible phosphorylation of S-methyl-5'-thioinosine (MTI) to hypoxanthine and 5-methylthioribose-1-phosphate. Involved in the breakdown of S-methyl-5'-thioadenosine (MTA), a major by-product of polyamine biosynthesis. Catabolism of (MTA) occurs via deamination to MTI and phosphorolysis to hypoxanthine.</text>
</comment>
<evidence type="ECO:0000313" key="5">
    <source>
        <dbReference type="EMBL" id="SDY10644.1"/>
    </source>
</evidence>
<evidence type="ECO:0000256" key="2">
    <source>
        <dbReference type="ARBA" id="ARBA00022679"/>
    </source>
</evidence>
<proteinExistence type="inferred from homology"/>
<dbReference type="UniPathway" id="UPA00606"/>
<dbReference type="InterPro" id="IPR010044">
    <property type="entry name" value="MTAP"/>
</dbReference>
<dbReference type="PANTHER" id="PTHR42679">
    <property type="entry name" value="S-METHYL-5'-THIOADENOSINE PHOSPHORYLASE"/>
    <property type="match status" value="1"/>
</dbReference>
<dbReference type="STRING" id="61595.SAMN05421644_1302"/>
<comment type="similarity">
    <text evidence="3">Belongs to the PNP/MTAP phosphorylase family. MTAP subfamily.</text>
</comment>
<gene>
    <name evidence="5" type="ORF">SAMN05421644_1302</name>
</gene>
<evidence type="ECO:0000256" key="3">
    <source>
        <dbReference type="HAMAP-Rule" id="MF_01963"/>
    </source>
</evidence>
<comment type="pathway">
    <text evidence="3">Purine metabolism; purine nucleoside salvage.</text>
</comment>
<comment type="caution">
    <text evidence="3">Lacks conserved residue(s) required for the propagation of feature annotation.</text>
</comment>
<dbReference type="Proteomes" id="UP000198672">
    <property type="component" value="Unassembled WGS sequence"/>
</dbReference>
<feature type="binding site" evidence="3">
    <location>
        <begin position="52"/>
        <end position="53"/>
    </location>
    <ligand>
        <name>phosphate</name>
        <dbReference type="ChEBI" id="CHEBI:43474"/>
    </ligand>
</feature>
<evidence type="ECO:0000256" key="1">
    <source>
        <dbReference type="ARBA" id="ARBA00022676"/>
    </source>
</evidence>
<name>A0A1H3H795_ALLWA</name>
<evidence type="ECO:0000313" key="6">
    <source>
        <dbReference type="Proteomes" id="UP000198672"/>
    </source>
</evidence>
<dbReference type="GO" id="GO:0006166">
    <property type="term" value="P:purine ribonucleoside salvage"/>
    <property type="evidence" value="ECO:0007669"/>
    <property type="project" value="UniProtKB-UniRule"/>
</dbReference>
<dbReference type="OrthoDB" id="1523230at2"/>
<protein>
    <recommendedName>
        <fullName evidence="3">Probable S-methyl-5'-thioinosine phosphorylase</fullName>
        <ecNumber evidence="3">2.4.2.44</ecNumber>
    </recommendedName>
    <alternativeName>
        <fullName evidence="3">5'-methylthioinosine phosphorylase</fullName>
        <shortName evidence="3">MTI phosphorylase</shortName>
        <shortName evidence="3">MTIP</shortName>
    </alternativeName>
</protein>
<dbReference type="Gene3D" id="3.40.50.1580">
    <property type="entry name" value="Nucleoside phosphorylase domain"/>
    <property type="match status" value="1"/>
</dbReference>
<dbReference type="NCBIfam" id="NF006599">
    <property type="entry name" value="PRK09136.1"/>
    <property type="match status" value="1"/>
</dbReference>